<name>A0A4D7QJK2_9HYPH</name>
<reference evidence="2 3" key="1">
    <citation type="submission" date="2019-04" db="EMBL/GenBank/DDBJ databases">
        <title>Phreatobacter aquaticus sp. nov.</title>
        <authorList>
            <person name="Choi A."/>
            <person name="Baek K."/>
        </authorList>
    </citation>
    <scope>NUCLEOTIDE SEQUENCE [LARGE SCALE GENOMIC DNA]</scope>
    <source>
        <strain evidence="2 3">NMCR1094</strain>
    </source>
</reference>
<dbReference type="EMBL" id="CP039865">
    <property type="protein sequence ID" value="QCK85899.1"/>
    <property type="molecule type" value="Genomic_DNA"/>
</dbReference>
<keyword evidence="1" id="KW-0812">Transmembrane</keyword>
<feature type="transmembrane region" description="Helical" evidence="1">
    <location>
        <begin position="142"/>
        <end position="169"/>
    </location>
</feature>
<accession>A0A4D7QJK2</accession>
<dbReference type="RefSeq" id="WP_137099231.1">
    <property type="nucleotide sequence ID" value="NZ_CP039865.1"/>
</dbReference>
<dbReference type="AlphaFoldDB" id="A0A4D7QJK2"/>
<gene>
    <name evidence="2" type="ORF">E8L99_09055</name>
</gene>
<keyword evidence="1" id="KW-1133">Transmembrane helix</keyword>
<dbReference type="OrthoDB" id="8097020at2"/>
<evidence type="ECO:0000313" key="2">
    <source>
        <dbReference type="EMBL" id="QCK85899.1"/>
    </source>
</evidence>
<organism evidence="2 3">
    <name type="scientific">Phreatobacter aquaticus</name>
    <dbReference type="NCBI Taxonomy" id="2570229"/>
    <lineage>
        <taxon>Bacteria</taxon>
        <taxon>Pseudomonadati</taxon>
        <taxon>Pseudomonadota</taxon>
        <taxon>Alphaproteobacteria</taxon>
        <taxon>Hyphomicrobiales</taxon>
        <taxon>Phreatobacteraceae</taxon>
        <taxon>Phreatobacter</taxon>
    </lineage>
</organism>
<sequence length="264" mass="29398">MKRSDPVGPEFYVPLTSAESFSDAAFYLAAALSVAVLFVDRAANLRAYDLVQGAFALSVICHFLSGIVIKVYFSARAHAARVADFVSNAFLVPLTATPSEGYYNTPSGDAFVRLGASVLENALFTKRIVARMLCFERWRISLYLFVWISAVLYRATDLAIVAVAAQVLFSEQLLSRFVRMEWLRLRVEKVHDDLFRLFQGSADRESKEFRARVIQAMVLYETSKAQAAISLSSRLFEKLNGELSRSWENTRTQLGLAGPTGGDP</sequence>
<keyword evidence="1" id="KW-0472">Membrane</keyword>
<dbReference type="Proteomes" id="UP000298588">
    <property type="component" value="Chromosome"/>
</dbReference>
<keyword evidence="3" id="KW-1185">Reference proteome</keyword>
<evidence type="ECO:0000313" key="3">
    <source>
        <dbReference type="Proteomes" id="UP000298588"/>
    </source>
</evidence>
<evidence type="ECO:0000256" key="1">
    <source>
        <dbReference type="SAM" id="Phobius"/>
    </source>
</evidence>
<feature type="transmembrane region" description="Helical" evidence="1">
    <location>
        <begin position="20"/>
        <end position="39"/>
    </location>
</feature>
<protein>
    <submittedName>
        <fullName evidence="2">Uncharacterized protein</fullName>
    </submittedName>
</protein>
<proteinExistence type="predicted"/>
<feature type="transmembrane region" description="Helical" evidence="1">
    <location>
        <begin position="51"/>
        <end position="73"/>
    </location>
</feature>
<dbReference type="KEGG" id="paqt:E8L99_09055"/>